<keyword evidence="3" id="KW-1185">Reference proteome</keyword>
<evidence type="ECO:0000256" key="1">
    <source>
        <dbReference type="SAM" id="MobiDB-lite"/>
    </source>
</evidence>
<feature type="compositionally biased region" description="Polar residues" evidence="1">
    <location>
        <begin position="14"/>
        <end position="29"/>
    </location>
</feature>
<protein>
    <submittedName>
        <fullName evidence="2">Uncharacterized protein</fullName>
    </submittedName>
</protein>
<gene>
    <name evidence="2" type="ORF">NTJ_15914</name>
</gene>
<reference evidence="2 3" key="1">
    <citation type="submission" date="2023-09" db="EMBL/GenBank/DDBJ databases">
        <title>Nesidiocoris tenuis whole genome shotgun sequence.</title>
        <authorList>
            <person name="Shibata T."/>
            <person name="Shimoda M."/>
            <person name="Kobayashi T."/>
            <person name="Uehara T."/>
        </authorList>
    </citation>
    <scope>NUCLEOTIDE SEQUENCE [LARGE SCALE GENOMIC DNA]</scope>
    <source>
        <strain evidence="2 3">Japan</strain>
    </source>
</reference>
<feature type="compositionally biased region" description="Polar residues" evidence="1">
    <location>
        <begin position="57"/>
        <end position="94"/>
    </location>
</feature>
<name>A0ABN7BI12_9HEMI</name>
<feature type="compositionally biased region" description="Low complexity" evidence="1">
    <location>
        <begin position="110"/>
        <end position="122"/>
    </location>
</feature>
<feature type="region of interest" description="Disordered" evidence="1">
    <location>
        <begin position="1"/>
        <end position="43"/>
    </location>
</feature>
<organism evidence="2 3">
    <name type="scientific">Nesidiocoris tenuis</name>
    <dbReference type="NCBI Taxonomy" id="355587"/>
    <lineage>
        <taxon>Eukaryota</taxon>
        <taxon>Metazoa</taxon>
        <taxon>Ecdysozoa</taxon>
        <taxon>Arthropoda</taxon>
        <taxon>Hexapoda</taxon>
        <taxon>Insecta</taxon>
        <taxon>Pterygota</taxon>
        <taxon>Neoptera</taxon>
        <taxon>Paraneoptera</taxon>
        <taxon>Hemiptera</taxon>
        <taxon>Heteroptera</taxon>
        <taxon>Panheteroptera</taxon>
        <taxon>Cimicomorpha</taxon>
        <taxon>Miridae</taxon>
        <taxon>Dicyphina</taxon>
        <taxon>Nesidiocoris</taxon>
    </lineage>
</organism>
<accession>A0ABN7BI12</accession>
<sequence>MMAPSVGQRLPSKECNNTSNAPLFITDQNGDGDKNSPFSSLSEGESFECYGEVEMDTSTLSSESGIRSGSNTNSLRRNSWLRTSLKRTSNNHENLPNRRWGSFRQTTGLNRSSSFNSSGRSSACDTGDDVYSDVSLEEDVLDLNHKVR</sequence>
<dbReference type="EMBL" id="AP028923">
    <property type="protein sequence ID" value="BET03096.1"/>
    <property type="molecule type" value="Genomic_DNA"/>
</dbReference>
<dbReference type="Proteomes" id="UP001307889">
    <property type="component" value="Chromosome 15"/>
</dbReference>
<evidence type="ECO:0000313" key="3">
    <source>
        <dbReference type="Proteomes" id="UP001307889"/>
    </source>
</evidence>
<evidence type="ECO:0000313" key="2">
    <source>
        <dbReference type="EMBL" id="BET03096.1"/>
    </source>
</evidence>
<proteinExistence type="predicted"/>
<feature type="region of interest" description="Disordered" evidence="1">
    <location>
        <begin position="57"/>
        <end position="129"/>
    </location>
</feature>